<gene>
    <name evidence="1" type="ORF">ETSY2_39725</name>
</gene>
<dbReference type="Proteomes" id="UP000019140">
    <property type="component" value="Unassembled WGS sequence"/>
</dbReference>
<sequence length="395" mass="45999">MTGEALLIPIRTGDPKAGPASYTRFVLPFAYCLETYQGGSPFRVYTPSEDVSRWQRRYFTVETATVLYERSKSFEIDDRTGVQTFHIQRAERTIPVHIAPPRLRLFEWPSAIAAANQGTLRDPLRLGFLSVDVFFPDRNVPVSLDDFLALNEMFRYWQQPYDGHEQDYRAFLGNCPIDLCPRVRQVRDADLHEIYFERWASLLKWPIKCNGKHWALFPQAWHQQAKHWIRGDGKPQDNGWITYADSRTFVWTCAILEHGGSTLKAHLPHACDKLKLWQYGHWIKLLNADSPGKDTAETHQSTCFEREWVEPRTYKRWMHYGTLYGFNYHSGAMLGPALDKPGPPLWQHFGDMYFDQALLLLYLRIASFNFSHQLNRISAQARDDSQQGKDGHDQW</sequence>
<organism evidence="1 2">
    <name type="scientific">Candidatus Entotheonella gemina</name>
    <dbReference type="NCBI Taxonomy" id="1429439"/>
    <lineage>
        <taxon>Bacteria</taxon>
        <taxon>Pseudomonadati</taxon>
        <taxon>Nitrospinota/Tectimicrobiota group</taxon>
        <taxon>Candidatus Tectimicrobiota</taxon>
        <taxon>Candidatus Entotheonellia</taxon>
        <taxon>Candidatus Entotheonellales</taxon>
        <taxon>Candidatus Entotheonellaceae</taxon>
        <taxon>Candidatus Entotheonella</taxon>
    </lineage>
</organism>
<proteinExistence type="predicted"/>
<evidence type="ECO:0000313" key="2">
    <source>
        <dbReference type="Proteomes" id="UP000019140"/>
    </source>
</evidence>
<dbReference type="HOGENOM" id="CLU_697720_0_0_7"/>
<keyword evidence="2" id="KW-1185">Reference proteome</keyword>
<dbReference type="EMBL" id="AZHX01001764">
    <property type="protein sequence ID" value="ETX00095.1"/>
    <property type="molecule type" value="Genomic_DNA"/>
</dbReference>
<protein>
    <submittedName>
        <fullName evidence="1">Uncharacterized protein</fullName>
    </submittedName>
</protein>
<accession>W4LQE4</accession>
<evidence type="ECO:0000313" key="1">
    <source>
        <dbReference type="EMBL" id="ETX00095.1"/>
    </source>
</evidence>
<dbReference type="AlphaFoldDB" id="W4LQE4"/>
<reference evidence="1 2" key="1">
    <citation type="journal article" date="2014" name="Nature">
        <title>An environmental bacterial taxon with a large and distinct metabolic repertoire.</title>
        <authorList>
            <person name="Wilson M.C."/>
            <person name="Mori T."/>
            <person name="Ruckert C."/>
            <person name="Uria A.R."/>
            <person name="Helf M.J."/>
            <person name="Takada K."/>
            <person name="Gernert C."/>
            <person name="Steffens U.A."/>
            <person name="Heycke N."/>
            <person name="Schmitt S."/>
            <person name="Rinke C."/>
            <person name="Helfrich E.J."/>
            <person name="Brachmann A.O."/>
            <person name="Gurgui C."/>
            <person name="Wakimoto T."/>
            <person name="Kracht M."/>
            <person name="Crusemann M."/>
            <person name="Hentschel U."/>
            <person name="Abe I."/>
            <person name="Matsunaga S."/>
            <person name="Kalinowski J."/>
            <person name="Takeyama H."/>
            <person name="Piel J."/>
        </authorList>
    </citation>
    <scope>NUCLEOTIDE SEQUENCE [LARGE SCALE GENOMIC DNA]</scope>
    <source>
        <strain evidence="2">TSY2</strain>
    </source>
</reference>
<name>W4LQE4_9BACT</name>
<comment type="caution">
    <text evidence="1">The sequence shown here is derived from an EMBL/GenBank/DDBJ whole genome shotgun (WGS) entry which is preliminary data.</text>
</comment>